<dbReference type="AlphaFoldDB" id="A0A1H7R1R7"/>
<evidence type="ECO:0000256" key="13">
    <source>
        <dbReference type="RuleBase" id="RU004106"/>
    </source>
</evidence>
<organism evidence="15 16">
    <name type="scientific">Ectothiorhodospira marina</name>
    <dbReference type="NCBI Taxonomy" id="1396821"/>
    <lineage>
        <taxon>Bacteria</taxon>
        <taxon>Pseudomonadati</taxon>
        <taxon>Pseudomonadota</taxon>
        <taxon>Gammaproteobacteria</taxon>
        <taxon>Chromatiales</taxon>
        <taxon>Ectothiorhodospiraceae</taxon>
        <taxon>Ectothiorhodospira</taxon>
    </lineage>
</organism>
<comment type="catalytic activity">
    <reaction evidence="9">
        <text>4-amino-4-deoxychorismate = 4-aminobenzoate + pyruvate + H(+)</text>
        <dbReference type="Rhea" id="RHEA:16201"/>
        <dbReference type="ChEBI" id="CHEBI:15361"/>
        <dbReference type="ChEBI" id="CHEBI:15378"/>
        <dbReference type="ChEBI" id="CHEBI:17836"/>
        <dbReference type="ChEBI" id="CHEBI:58406"/>
        <dbReference type="EC" id="4.1.3.38"/>
    </reaction>
</comment>
<gene>
    <name evidence="15" type="ORF">SAMN05444515_12023</name>
</gene>
<dbReference type="NCBIfam" id="NF004761">
    <property type="entry name" value="PRK06092.1"/>
    <property type="match status" value="1"/>
</dbReference>
<dbReference type="Gene3D" id="3.20.10.10">
    <property type="entry name" value="D-amino Acid Aminotransferase, subunit A, domain 2"/>
    <property type="match status" value="1"/>
</dbReference>
<dbReference type="FunFam" id="3.20.10.10:FF:000002">
    <property type="entry name" value="D-alanine aminotransferase"/>
    <property type="match status" value="1"/>
</dbReference>
<dbReference type="GO" id="GO:0030170">
    <property type="term" value="F:pyridoxal phosphate binding"/>
    <property type="evidence" value="ECO:0007669"/>
    <property type="project" value="InterPro"/>
</dbReference>
<sequence>MAGQGGCPVILVNGQPSQSLPVADRGLQYGDGLFETLRVEAGEPLHWSRHLSRLQTGCERLGIPPPDAAVLHHEALTVLQGQPRGVLKIMVTRGSGPRGYRPPAAPAPTRILAWNAPAAAPSLTVSEGVDVRLCRMRLSRNPALAGIKHLNRLEQVMARSEWSDAFQEGLMLDTSGQVVEGTMSNLFLVRDDALVTPDLSHCGVAGITRARVMERARAWGVSCQEDSVRVEDLWRADGLFLTNTLIGLWPVRSLEGHPVSVPPLVARLQQAL</sequence>
<dbReference type="InterPro" id="IPR043132">
    <property type="entry name" value="BCAT-like_C"/>
</dbReference>
<comment type="cofactor">
    <cofactor evidence="1 14">
        <name>pyridoxal 5'-phosphate</name>
        <dbReference type="ChEBI" id="CHEBI:597326"/>
    </cofactor>
</comment>
<dbReference type="InterPro" id="IPR050571">
    <property type="entry name" value="Class-IV_PLP-Dep_Aminotrnsfr"/>
</dbReference>
<evidence type="ECO:0000256" key="1">
    <source>
        <dbReference type="ARBA" id="ARBA00001933"/>
    </source>
</evidence>
<dbReference type="Proteomes" id="UP000199256">
    <property type="component" value="Unassembled WGS sequence"/>
</dbReference>
<dbReference type="InterPro" id="IPR018300">
    <property type="entry name" value="Aminotrans_IV_CS"/>
</dbReference>
<keyword evidence="5" id="KW-0289">Folate biosynthesis</keyword>
<dbReference type="SUPFAM" id="SSF56752">
    <property type="entry name" value="D-aminoacid aminotransferase-like PLP-dependent enzymes"/>
    <property type="match status" value="1"/>
</dbReference>
<dbReference type="InterPro" id="IPR017824">
    <property type="entry name" value="Aminodeoxychorismate_lyase_IV"/>
</dbReference>
<evidence type="ECO:0000256" key="9">
    <source>
        <dbReference type="ARBA" id="ARBA00049529"/>
    </source>
</evidence>
<evidence type="ECO:0000256" key="10">
    <source>
        <dbReference type="ARBA" id="ARBA00054027"/>
    </source>
</evidence>
<evidence type="ECO:0000256" key="11">
    <source>
        <dbReference type="ARBA" id="ARBA00069174"/>
    </source>
</evidence>
<keyword evidence="6 15" id="KW-0456">Lyase</keyword>
<dbReference type="PROSITE" id="PS00770">
    <property type="entry name" value="AA_TRANSFER_CLASS_4"/>
    <property type="match status" value="1"/>
</dbReference>
<comment type="pathway">
    <text evidence="7">Cofactor biosynthesis; tetrahydrofolate biosynthesis; 4-aminobenzoate from chorismate: step 2/2.</text>
</comment>
<keyword evidence="4 14" id="KW-0663">Pyridoxal phosphate</keyword>
<dbReference type="GO" id="GO:0008696">
    <property type="term" value="F:4-amino-4-deoxychorismate lyase activity"/>
    <property type="evidence" value="ECO:0007669"/>
    <property type="project" value="UniProtKB-UniRule"/>
</dbReference>
<evidence type="ECO:0000256" key="7">
    <source>
        <dbReference type="ARBA" id="ARBA00035633"/>
    </source>
</evidence>
<evidence type="ECO:0000256" key="14">
    <source>
        <dbReference type="RuleBase" id="RU004516"/>
    </source>
</evidence>
<comment type="function">
    <text evidence="10">Involved in the biosynthesis of p-aminobenzoate (PABA), a precursor of tetrahydrofolate. Converts 4-amino-4-deoxychorismate into 4-aminobenzoate (PABA) and pyruvate.</text>
</comment>
<protein>
    <recommendedName>
        <fullName evidence="11 12">Aminodeoxychorismate lyase</fullName>
        <ecNumber evidence="8 12">4.1.3.38</ecNumber>
    </recommendedName>
</protein>
<name>A0A1H7R1R7_9GAMM</name>
<dbReference type="NCBIfam" id="TIGR03461">
    <property type="entry name" value="pabC_Proteo"/>
    <property type="match status" value="1"/>
</dbReference>
<reference evidence="16" key="1">
    <citation type="submission" date="2016-10" db="EMBL/GenBank/DDBJ databases">
        <authorList>
            <person name="Varghese N."/>
            <person name="Submissions S."/>
        </authorList>
    </citation>
    <scope>NUCLEOTIDE SEQUENCE [LARGE SCALE GENOMIC DNA]</scope>
    <source>
        <strain evidence="16">DSM 241</strain>
    </source>
</reference>
<dbReference type="InterPro" id="IPR036038">
    <property type="entry name" value="Aminotransferase-like"/>
</dbReference>
<dbReference type="EMBL" id="FOAA01000020">
    <property type="protein sequence ID" value="SEL54200.1"/>
    <property type="molecule type" value="Genomic_DNA"/>
</dbReference>
<evidence type="ECO:0000256" key="8">
    <source>
        <dbReference type="ARBA" id="ARBA00035676"/>
    </source>
</evidence>
<evidence type="ECO:0000313" key="15">
    <source>
        <dbReference type="EMBL" id="SEL54200.1"/>
    </source>
</evidence>
<proteinExistence type="inferred from homology"/>
<dbReference type="Pfam" id="PF01063">
    <property type="entry name" value="Aminotran_4"/>
    <property type="match status" value="1"/>
</dbReference>
<dbReference type="EC" id="4.1.3.38" evidence="8 12"/>
<dbReference type="InterPro" id="IPR001544">
    <property type="entry name" value="Aminotrans_IV"/>
</dbReference>
<dbReference type="GO" id="GO:0008153">
    <property type="term" value="P:4-aminobenzoate biosynthetic process"/>
    <property type="evidence" value="ECO:0007669"/>
    <property type="project" value="UniProtKB-UniRule"/>
</dbReference>
<evidence type="ECO:0000256" key="2">
    <source>
        <dbReference type="ARBA" id="ARBA00009320"/>
    </source>
</evidence>
<dbReference type="GO" id="GO:0005829">
    <property type="term" value="C:cytosol"/>
    <property type="evidence" value="ECO:0007669"/>
    <property type="project" value="TreeGrafter"/>
</dbReference>
<dbReference type="CDD" id="cd01559">
    <property type="entry name" value="ADCL_like"/>
    <property type="match status" value="1"/>
</dbReference>
<accession>A0A1H7R1R7</accession>
<evidence type="ECO:0000256" key="6">
    <source>
        <dbReference type="ARBA" id="ARBA00023239"/>
    </source>
</evidence>
<evidence type="ECO:0000256" key="4">
    <source>
        <dbReference type="ARBA" id="ARBA00022898"/>
    </source>
</evidence>
<dbReference type="STRING" id="1396821.SAMN05444515_12023"/>
<keyword evidence="16" id="KW-1185">Reference proteome</keyword>
<evidence type="ECO:0000313" key="16">
    <source>
        <dbReference type="Proteomes" id="UP000199256"/>
    </source>
</evidence>
<comment type="similarity">
    <text evidence="2 13">Belongs to the class-IV pyridoxal-phosphate-dependent aminotransferase family.</text>
</comment>
<comment type="subunit">
    <text evidence="3">Homodimer.</text>
</comment>
<evidence type="ECO:0000256" key="12">
    <source>
        <dbReference type="NCBIfam" id="TIGR03461"/>
    </source>
</evidence>
<dbReference type="InterPro" id="IPR043131">
    <property type="entry name" value="BCAT-like_N"/>
</dbReference>
<dbReference type="PANTHER" id="PTHR42743:SF2">
    <property type="entry name" value="AMINODEOXYCHORISMATE LYASE"/>
    <property type="match status" value="1"/>
</dbReference>
<evidence type="ECO:0000256" key="5">
    <source>
        <dbReference type="ARBA" id="ARBA00022909"/>
    </source>
</evidence>
<dbReference type="GO" id="GO:0046656">
    <property type="term" value="P:folic acid biosynthetic process"/>
    <property type="evidence" value="ECO:0007669"/>
    <property type="project" value="UniProtKB-KW"/>
</dbReference>
<evidence type="ECO:0000256" key="3">
    <source>
        <dbReference type="ARBA" id="ARBA00011738"/>
    </source>
</evidence>
<dbReference type="PANTHER" id="PTHR42743">
    <property type="entry name" value="AMINO-ACID AMINOTRANSFERASE"/>
    <property type="match status" value="1"/>
</dbReference>
<dbReference type="Gene3D" id="3.30.470.10">
    <property type="match status" value="1"/>
</dbReference>